<dbReference type="SUPFAM" id="SSF54826">
    <property type="entry name" value="Enolase N-terminal domain-like"/>
    <property type="match status" value="1"/>
</dbReference>
<feature type="non-terminal residue" evidence="4">
    <location>
        <position position="1"/>
    </location>
</feature>
<dbReference type="PANTHER" id="PTHR48080">
    <property type="entry name" value="D-GALACTONATE DEHYDRATASE-RELATED"/>
    <property type="match status" value="1"/>
</dbReference>
<dbReference type="InterPro" id="IPR036849">
    <property type="entry name" value="Enolase-like_C_sf"/>
</dbReference>
<dbReference type="InterPro" id="IPR029065">
    <property type="entry name" value="Enolase_C-like"/>
</dbReference>
<dbReference type="InterPro" id="IPR029017">
    <property type="entry name" value="Enolase-like_N"/>
</dbReference>
<proteinExistence type="inferred from homology"/>
<protein>
    <recommendedName>
        <fullName evidence="3">Enolase C-terminal domain-containing protein</fullName>
    </recommendedName>
</protein>
<accession>A0A1G2C5M2</accession>
<evidence type="ECO:0000259" key="3">
    <source>
        <dbReference type="Pfam" id="PF13378"/>
    </source>
</evidence>
<dbReference type="InterPro" id="IPR034593">
    <property type="entry name" value="DgoD-like"/>
</dbReference>
<dbReference type="SUPFAM" id="SSF51604">
    <property type="entry name" value="Enolase C-terminal domain-like"/>
    <property type="match status" value="1"/>
</dbReference>
<sequence>FVVVEVSDGAKTVKGFGHNSISAVWADRRDLPLRERERQIKECVERARRGLRGFAFSTPFDFYTKFALKNRTQLPNLAYVMALSPIDLALWDAYAKLKGKSIFALPEVKSRMDHDRPRTVRVMHLVGMGDPVHSIVRAIKKEGIAHFKIKLGGRPDADAKRVNRIAEIKGVEKVTVDANEAYGSPGDLSNFIGLLGSRALRKLLLIEEPFARNSRTRVNDIGARVPVFADESCADHRDIKKLYAQGYAGVALKPHTKTFSGTLLCLDELRKRRMRRTIMDLTTAPPIGYLVGVACGSRLTTIGGTELNGRQYYKNWKRLIRSFRASEPVGWGVSEALFKKYRTAARGY</sequence>
<dbReference type="GO" id="GO:0046872">
    <property type="term" value="F:metal ion binding"/>
    <property type="evidence" value="ECO:0007669"/>
    <property type="project" value="UniProtKB-KW"/>
</dbReference>
<evidence type="ECO:0000256" key="1">
    <source>
        <dbReference type="ARBA" id="ARBA00008031"/>
    </source>
</evidence>
<feature type="domain" description="Enolase C-terminal" evidence="3">
    <location>
        <begin position="136"/>
        <end position="250"/>
    </location>
</feature>
<dbReference type="EMBL" id="MHKV01000037">
    <property type="protein sequence ID" value="OGY96735.1"/>
    <property type="molecule type" value="Genomic_DNA"/>
</dbReference>
<gene>
    <name evidence="4" type="ORF">A2128_00955</name>
</gene>
<name>A0A1G2C5M2_9BACT</name>
<comment type="similarity">
    <text evidence="1">Belongs to the mandelate racemase/muconate lactonizing enzyme family.</text>
</comment>
<organism evidence="4 5">
    <name type="scientific">Candidatus Liptonbacteria bacterium GWC1_60_9</name>
    <dbReference type="NCBI Taxonomy" id="1798645"/>
    <lineage>
        <taxon>Bacteria</taxon>
        <taxon>Candidatus Liptoniibacteriota</taxon>
    </lineage>
</organism>
<dbReference type="Proteomes" id="UP000176349">
    <property type="component" value="Unassembled WGS sequence"/>
</dbReference>
<dbReference type="Gene3D" id="3.20.20.120">
    <property type="entry name" value="Enolase-like C-terminal domain"/>
    <property type="match status" value="1"/>
</dbReference>
<comment type="caution">
    <text evidence="4">The sequence shown here is derived from an EMBL/GenBank/DDBJ whole genome shotgun (WGS) entry which is preliminary data.</text>
</comment>
<evidence type="ECO:0000256" key="2">
    <source>
        <dbReference type="ARBA" id="ARBA00022723"/>
    </source>
</evidence>
<dbReference type="Gene3D" id="3.30.390.10">
    <property type="entry name" value="Enolase-like, N-terminal domain"/>
    <property type="match status" value="1"/>
</dbReference>
<dbReference type="PANTHER" id="PTHR48080:SF3">
    <property type="entry name" value="ENOLASE SUPERFAMILY MEMBER DDB_G0284701"/>
    <property type="match status" value="1"/>
</dbReference>
<evidence type="ECO:0000313" key="4">
    <source>
        <dbReference type="EMBL" id="OGY96735.1"/>
    </source>
</evidence>
<dbReference type="Pfam" id="PF13378">
    <property type="entry name" value="MR_MLE_C"/>
    <property type="match status" value="1"/>
</dbReference>
<reference evidence="4 5" key="1">
    <citation type="journal article" date="2016" name="Nat. Commun.">
        <title>Thousands of microbial genomes shed light on interconnected biogeochemical processes in an aquifer system.</title>
        <authorList>
            <person name="Anantharaman K."/>
            <person name="Brown C.T."/>
            <person name="Hug L.A."/>
            <person name="Sharon I."/>
            <person name="Castelle C.J."/>
            <person name="Probst A.J."/>
            <person name="Thomas B.C."/>
            <person name="Singh A."/>
            <person name="Wilkins M.J."/>
            <person name="Karaoz U."/>
            <person name="Brodie E.L."/>
            <person name="Williams K.H."/>
            <person name="Hubbard S.S."/>
            <person name="Banfield J.F."/>
        </authorList>
    </citation>
    <scope>NUCLEOTIDE SEQUENCE [LARGE SCALE GENOMIC DNA]</scope>
</reference>
<keyword evidence="2" id="KW-0479">Metal-binding</keyword>
<dbReference type="AlphaFoldDB" id="A0A1G2C5M2"/>
<evidence type="ECO:0000313" key="5">
    <source>
        <dbReference type="Proteomes" id="UP000176349"/>
    </source>
</evidence>